<keyword evidence="3" id="KW-1185">Reference proteome</keyword>
<comment type="caution">
    <text evidence="2">The sequence shown here is derived from an EMBL/GenBank/DDBJ whole genome shotgun (WGS) entry which is preliminary data.</text>
</comment>
<evidence type="ECO:0000256" key="1">
    <source>
        <dbReference type="SAM" id="MobiDB-lite"/>
    </source>
</evidence>
<accession>A0ABN9TLU8</accession>
<protein>
    <recommendedName>
        <fullName evidence="4">DRBM domain-containing protein</fullName>
    </recommendedName>
</protein>
<sequence>MEKNEVMYETHQVVGGYQSTVRMPGLPDEWGAQIWAGEVTLKKQDSEQSAAQIALDALRADPGLMAAHNAPQKPKNWSPHGCKGRGRGVLKGGKGLQVDPSFANQWNAAAAAAPW</sequence>
<proteinExistence type="predicted"/>
<dbReference type="EMBL" id="CAUYUJ010014859">
    <property type="protein sequence ID" value="CAK0846953.1"/>
    <property type="molecule type" value="Genomic_DNA"/>
</dbReference>
<evidence type="ECO:0000313" key="3">
    <source>
        <dbReference type="Proteomes" id="UP001189429"/>
    </source>
</evidence>
<organism evidence="2 3">
    <name type="scientific">Prorocentrum cordatum</name>
    <dbReference type="NCBI Taxonomy" id="2364126"/>
    <lineage>
        <taxon>Eukaryota</taxon>
        <taxon>Sar</taxon>
        <taxon>Alveolata</taxon>
        <taxon>Dinophyceae</taxon>
        <taxon>Prorocentrales</taxon>
        <taxon>Prorocentraceae</taxon>
        <taxon>Prorocentrum</taxon>
    </lineage>
</organism>
<gene>
    <name evidence="2" type="ORF">PCOR1329_LOCUS40302</name>
</gene>
<name>A0ABN9TLU8_9DINO</name>
<evidence type="ECO:0008006" key="4">
    <source>
        <dbReference type="Google" id="ProtNLM"/>
    </source>
</evidence>
<evidence type="ECO:0000313" key="2">
    <source>
        <dbReference type="EMBL" id="CAK0846953.1"/>
    </source>
</evidence>
<feature type="region of interest" description="Disordered" evidence="1">
    <location>
        <begin position="69"/>
        <end position="90"/>
    </location>
</feature>
<dbReference type="Proteomes" id="UP001189429">
    <property type="component" value="Unassembled WGS sequence"/>
</dbReference>
<reference evidence="2" key="1">
    <citation type="submission" date="2023-10" db="EMBL/GenBank/DDBJ databases">
        <authorList>
            <person name="Chen Y."/>
            <person name="Shah S."/>
            <person name="Dougan E. K."/>
            <person name="Thang M."/>
            <person name="Chan C."/>
        </authorList>
    </citation>
    <scope>NUCLEOTIDE SEQUENCE [LARGE SCALE GENOMIC DNA]</scope>
</reference>